<evidence type="ECO:0000313" key="1">
    <source>
        <dbReference type="EMBL" id="JAD71463.1"/>
    </source>
</evidence>
<sequence length="38" mass="4554">MGSSGMRRPNKHSESSSSIYKTCLCWFHHYLMKYYCCM</sequence>
<reference evidence="1" key="2">
    <citation type="journal article" date="2015" name="Data Brief">
        <title>Shoot transcriptome of the giant reed, Arundo donax.</title>
        <authorList>
            <person name="Barrero R.A."/>
            <person name="Guerrero F.D."/>
            <person name="Moolhuijzen P."/>
            <person name="Goolsby J.A."/>
            <person name="Tidwell J."/>
            <person name="Bellgard S.E."/>
            <person name="Bellgard M.I."/>
        </authorList>
    </citation>
    <scope>NUCLEOTIDE SEQUENCE</scope>
    <source>
        <tissue evidence="1">Shoot tissue taken approximately 20 cm above the soil surface</tissue>
    </source>
</reference>
<proteinExistence type="predicted"/>
<accession>A0A0A9CAI1</accession>
<protein>
    <submittedName>
        <fullName evidence="1">Uncharacterized protein</fullName>
    </submittedName>
</protein>
<organism evidence="1">
    <name type="scientific">Arundo donax</name>
    <name type="common">Giant reed</name>
    <name type="synonym">Donax arundinaceus</name>
    <dbReference type="NCBI Taxonomy" id="35708"/>
    <lineage>
        <taxon>Eukaryota</taxon>
        <taxon>Viridiplantae</taxon>
        <taxon>Streptophyta</taxon>
        <taxon>Embryophyta</taxon>
        <taxon>Tracheophyta</taxon>
        <taxon>Spermatophyta</taxon>
        <taxon>Magnoliopsida</taxon>
        <taxon>Liliopsida</taxon>
        <taxon>Poales</taxon>
        <taxon>Poaceae</taxon>
        <taxon>PACMAD clade</taxon>
        <taxon>Arundinoideae</taxon>
        <taxon>Arundineae</taxon>
        <taxon>Arundo</taxon>
    </lineage>
</organism>
<dbReference type="AlphaFoldDB" id="A0A0A9CAI1"/>
<reference evidence="1" key="1">
    <citation type="submission" date="2014-09" db="EMBL/GenBank/DDBJ databases">
        <authorList>
            <person name="Magalhaes I.L.F."/>
            <person name="Oliveira U."/>
            <person name="Santos F.R."/>
            <person name="Vidigal T.H.D.A."/>
            <person name="Brescovit A.D."/>
            <person name="Santos A.J."/>
        </authorList>
    </citation>
    <scope>NUCLEOTIDE SEQUENCE</scope>
    <source>
        <tissue evidence="1">Shoot tissue taken approximately 20 cm above the soil surface</tissue>
    </source>
</reference>
<dbReference type="EMBL" id="GBRH01226432">
    <property type="protein sequence ID" value="JAD71463.1"/>
    <property type="molecule type" value="Transcribed_RNA"/>
</dbReference>
<name>A0A0A9CAI1_ARUDO</name>